<dbReference type="PANTHER" id="PTHR13767">
    <property type="entry name" value="TRNA-PSEUDOURIDINE SYNTHASE"/>
    <property type="match status" value="1"/>
</dbReference>
<dbReference type="RefSeq" id="WP_250247004.1">
    <property type="nucleotide sequence ID" value="NZ_CP097749.1"/>
</dbReference>
<evidence type="ECO:0000259" key="7">
    <source>
        <dbReference type="Pfam" id="PF16198"/>
    </source>
</evidence>
<dbReference type="Pfam" id="PF16198">
    <property type="entry name" value="TruB_C_2"/>
    <property type="match status" value="1"/>
</dbReference>
<dbReference type="Proteomes" id="UP001056483">
    <property type="component" value="Chromosome"/>
</dbReference>
<dbReference type="InterPro" id="IPR020103">
    <property type="entry name" value="PsdUridine_synth_cat_dom_sf"/>
</dbReference>
<gene>
    <name evidence="5 9" type="primary">truB</name>
    <name evidence="9" type="ORF">M9394_02135</name>
    <name evidence="8" type="ORF">M9404_00185</name>
</gene>
<dbReference type="GO" id="GO:1990481">
    <property type="term" value="P:mRNA pseudouridine synthesis"/>
    <property type="evidence" value="ECO:0007669"/>
    <property type="project" value="TreeGrafter"/>
</dbReference>
<evidence type="ECO:0000256" key="2">
    <source>
        <dbReference type="ARBA" id="ARBA00005642"/>
    </source>
</evidence>
<feature type="binding site" evidence="5">
    <location>
        <position position="44"/>
    </location>
    <ligand>
        <name>substrate</name>
    </ligand>
</feature>
<dbReference type="GO" id="GO:0031119">
    <property type="term" value="P:tRNA pseudouridine synthesis"/>
    <property type="evidence" value="ECO:0007669"/>
    <property type="project" value="UniProtKB-UniRule"/>
</dbReference>
<evidence type="ECO:0000259" key="6">
    <source>
        <dbReference type="Pfam" id="PF01509"/>
    </source>
</evidence>
<keyword evidence="11" id="KW-1185">Reference proteome</keyword>
<proteinExistence type="inferred from homology"/>
<dbReference type="Proteomes" id="UP001056323">
    <property type="component" value="Chromosome"/>
</dbReference>
<keyword evidence="3 5" id="KW-0819">tRNA processing</keyword>
<protein>
    <recommendedName>
        <fullName evidence="5">tRNA pseudouridine synthase B</fullName>
        <ecNumber evidence="5">5.4.99.25</ecNumber>
    </recommendedName>
    <alternativeName>
        <fullName evidence="5">tRNA pseudouridine(55) synthase</fullName>
        <shortName evidence="5">Psi55 synthase</shortName>
    </alternativeName>
    <alternativeName>
        <fullName evidence="5">tRNA pseudouridylate synthase</fullName>
    </alternativeName>
    <alternativeName>
        <fullName evidence="5">tRNA-uridine isomerase</fullName>
    </alternativeName>
</protein>
<evidence type="ECO:0000313" key="9">
    <source>
        <dbReference type="EMBL" id="URJ27347.1"/>
    </source>
</evidence>
<evidence type="ECO:0000313" key="8">
    <source>
        <dbReference type="EMBL" id="URJ24545.1"/>
    </source>
</evidence>
<sequence>MKRYKNVGNRDINGILLLDKPKGISSGLFLNKIKKLFNAKKIGHTGTLDPLATGMLPVCFGKATKFAKYLLHSDKRYKVSAQLGVSTDTFDSDGTITSVSPVQSNDYILEQCLESFRGIRNQIPPMFSSLKYRGLPLYKYARKGIHFPRKPRSIHIYDLSLIKKTENIIELDVHCSTGTYIRSMVNDIGEYLGCGAHVIELRRLSVGQYISSSMINLATLEAIFYNDSFDDVQVFCKLDAFLTPMNMIMLEFANVSNEKC</sequence>
<feature type="binding site" evidence="5">
    <location>
        <position position="180"/>
    </location>
    <ligand>
        <name>substrate</name>
    </ligand>
</feature>
<dbReference type="InterPro" id="IPR014780">
    <property type="entry name" value="tRNA_psdUridine_synth_TruB"/>
</dbReference>
<feature type="binding site" evidence="5">
    <location>
        <position position="77"/>
    </location>
    <ligand>
        <name>substrate</name>
    </ligand>
</feature>
<evidence type="ECO:0000313" key="11">
    <source>
        <dbReference type="Proteomes" id="UP001056483"/>
    </source>
</evidence>
<comment type="catalytic activity">
    <reaction evidence="1 5">
        <text>uridine(55) in tRNA = pseudouridine(55) in tRNA</text>
        <dbReference type="Rhea" id="RHEA:42532"/>
        <dbReference type="Rhea" id="RHEA-COMP:10101"/>
        <dbReference type="Rhea" id="RHEA-COMP:10102"/>
        <dbReference type="ChEBI" id="CHEBI:65314"/>
        <dbReference type="ChEBI" id="CHEBI:65315"/>
        <dbReference type="EC" id="5.4.99.25"/>
    </reaction>
</comment>
<accession>A0AAE9ID13</accession>
<feature type="domain" description="tRNA pseudouridylate synthase B C-terminal" evidence="7">
    <location>
        <begin position="182"/>
        <end position="248"/>
    </location>
</feature>
<evidence type="ECO:0000256" key="1">
    <source>
        <dbReference type="ARBA" id="ARBA00000385"/>
    </source>
</evidence>
<evidence type="ECO:0000313" key="10">
    <source>
        <dbReference type="Proteomes" id="UP001056323"/>
    </source>
</evidence>
<feature type="binding site" evidence="5">
    <location>
        <position position="201"/>
    </location>
    <ligand>
        <name>substrate</name>
    </ligand>
</feature>
<dbReference type="EMBL" id="CP097750">
    <property type="protein sequence ID" value="URJ24545.1"/>
    <property type="molecule type" value="Genomic_DNA"/>
</dbReference>
<dbReference type="Gene3D" id="3.30.2350.10">
    <property type="entry name" value="Pseudouridine synthase"/>
    <property type="match status" value="1"/>
</dbReference>
<name>A0AAE9ID13_9ENTR</name>
<keyword evidence="4 5" id="KW-0413">Isomerase</keyword>
<evidence type="ECO:0000256" key="5">
    <source>
        <dbReference type="HAMAP-Rule" id="MF_01080"/>
    </source>
</evidence>
<dbReference type="CDD" id="cd02573">
    <property type="entry name" value="PseudoU_synth_EcTruB"/>
    <property type="match status" value="1"/>
</dbReference>
<dbReference type="EMBL" id="CP097751">
    <property type="protein sequence ID" value="URJ27347.1"/>
    <property type="molecule type" value="Genomic_DNA"/>
</dbReference>
<evidence type="ECO:0000256" key="4">
    <source>
        <dbReference type="ARBA" id="ARBA00023235"/>
    </source>
</evidence>
<dbReference type="NCBIfam" id="TIGR00431">
    <property type="entry name" value="TruB"/>
    <property type="match status" value="1"/>
</dbReference>
<dbReference type="SUPFAM" id="SSF55120">
    <property type="entry name" value="Pseudouridine synthase"/>
    <property type="match status" value="1"/>
</dbReference>
<dbReference type="GO" id="GO:0160148">
    <property type="term" value="F:tRNA pseudouridine(55) synthase activity"/>
    <property type="evidence" value="ECO:0007669"/>
    <property type="project" value="UniProtKB-EC"/>
</dbReference>
<dbReference type="PANTHER" id="PTHR13767:SF2">
    <property type="entry name" value="PSEUDOURIDYLATE SYNTHASE TRUB1"/>
    <property type="match status" value="1"/>
</dbReference>
<dbReference type="InterPro" id="IPR002501">
    <property type="entry name" value="PsdUridine_synth_N"/>
</dbReference>
<dbReference type="InterPro" id="IPR032819">
    <property type="entry name" value="TruB_C"/>
</dbReference>
<reference evidence="9" key="1">
    <citation type="submission" date="2022-05" db="EMBL/GenBank/DDBJ databases">
        <title>Impact of host demography and evolutionary history on endosymbiont molecular evolution: a test in carpenter ants (Genus Camponotus) and their Blochmannia endosymbionts.</title>
        <authorList>
            <person name="Manthey J.D."/>
            <person name="Giron J.C."/>
            <person name="Hruska J.P."/>
        </authorList>
    </citation>
    <scope>NUCLEOTIDE SEQUENCE</scope>
    <source>
        <strain evidence="9">C-049</strain>
        <strain evidence="8">C-050</strain>
    </source>
</reference>
<dbReference type="EC" id="5.4.99.25" evidence="5"/>
<dbReference type="KEGG" id="bhb:M9394_02135"/>
<feature type="domain" description="Pseudouridine synthase II N-terminal" evidence="6">
    <location>
        <begin position="34"/>
        <end position="181"/>
    </location>
</feature>
<comment type="function">
    <text evidence="5">Responsible for synthesis of pseudouridine from uracil-55 in the psi GC loop of transfer RNAs.</text>
</comment>
<dbReference type="GO" id="GO:0003723">
    <property type="term" value="F:RNA binding"/>
    <property type="evidence" value="ECO:0007669"/>
    <property type="project" value="InterPro"/>
</dbReference>
<comment type="similarity">
    <text evidence="2 5">Belongs to the pseudouridine synthase TruB family. Type 1 subfamily.</text>
</comment>
<organism evidence="9 10">
    <name type="scientific">Candidatus Blochmanniella camponoti</name>
    <dbReference type="NCBI Taxonomy" id="108080"/>
    <lineage>
        <taxon>Bacteria</taxon>
        <taxon>Pseudomonadati</taxon>
        <taxon>Pseudomonadota</taxon>
        <taxon>Gammaproteobacteria</taxon>
        <taxon>Enterobacterales</taxon>
        <taxon>Enterobacteriaceae</taxon>
        <taxon>ant endosymbionts</taxon>
        <taxon>Candidatus Blochmanniella</taxon>
    </lineage>
</organism>
<dbReference type="HAMAP" id="MF_01080">
    <property type="entry name" value="TruB_bact"/>
    <property type="match status" value="1"/>
</dbReference>
<feature type="active site" description="Nucleophile" evidence="5">
    <location>
        <position position="49"/>
    </location>
</feature>
<dbReference type="Pfam" id="PF01509">
    <property type="entry name" value="TruB_N"/>
    <property type="match status" value="1"/>
</dbReference>
<evidence type="ECO:0000256" key="3">
    <source>
        <dbReference type="ARBA" id="ARBA00022694"/>
    </source>
</evidence>
<dbReference type="AlphaFoldDB" id="A0AAE9ID13"/>